<dbReference type="Proteomes" id="UP000198841">
    <property type="component" value="Unassembled WGS sequence"/>
</dbReference>
<evidence type="ECO:0000313" key="3">
    <source>
        <dbReference type="EMBL" id="SFK47575.1"/>
    </source>
</evidence>
<keyword evidence="1" id="KW-0472">Membrane</keyword>
<name>A0A1I3ZU05_9GAMM</name>
<gene>
    <name evidence="3" type="ORF">SAMN05518863_107185</name>
</gene>
<evidence type="ECO:0000259" key="2">
    <source>
        <dbReference type="Pfam" id="PF00149"/>
    </source>
</evidence>
<accession>A0A1I3ZU05</accession>
<evidence type="ECO:0000313" key="4">
    <source>
        <dbReference type="Proteomes" id="UP000198841"/>
    </source>
</evidence>
<organism evidence="3 4">
    <name type="scientific">Candidatus Pantoea symbiotica</name>
    <dbReference type="NCBI Taxonomy" id="1884370"/>
    <lineage>
        <taxon>Bacteria</taxon>
        <taxon>Pseudomonadati</taxon>
        <taxon>Pseudomonadota</taxon>
        <taxon>Gammaproteobacteria</taxon>
        <taxon>Enterobacterales</taxon>
        <taxon>Erwiniaceae</taxon>
        <taxon>Pantoea</taxon>
    </lineage>
</organism>
<dbReference type="PANTHER" id="PTHR31302:SF0">
    <property type="entry name" value="TRANSMEMBRANE PROTEIN WITH METALLOPHOSPHOESTERASE DOMAIN"/>
    <property type="match status" value="1"/>
</dbReference>
<dbReference type="CDD" id="cd07385">
    <property type="entry name" value="MPP_YkuE_C"/>
    <property type="match status" value="1"/>
</dbReference>
<dbReference type="SUPFAM" id="SSF56300">
    <property type="entry name" value="Metallo-dependent phosphatases"/>
    <property type="match status" value="1"/>
</dbReference>
<dbReference type="Pfam" id="PF00149">
    <property type="entry name" value="Metallophos"/>
    <property type="match status" value="1"/>
</dbReference>
<dbReference type="InterPro" id="IPR004843">
    <property type="entry name" value="Calcineurin-like_PHP"/>
</dbReference>
<proteinExistence type="predicted"/>
<dbReference type="InterPro" id="IPR029052">
    <property type="entry name" value="Metallo-depent_PP-like"/>
</dbReference>
<feature type="transmembrane region" description="Helical" evidence="1">
    <location>
        <begin position="104"/>
        <end position="122"/>
    </location>
</feature>
<comment type="caution">
    <text evidence="3">The sequence shown here is derived from an EMBL/GenBank/DDBJ whole genome shotgun (WGS) entry which is preliminary data.</text>
</comment>
<keyword evidence="4" id="KW-1185">Reference proteome</keyword>
<sequence>MFHLIFSIPSWYVIARFLFPLAMPLLLKIILSLLVLLASQYLLVSRFTSGSMFSPEMPRAIVILFNWGFSAVLFLALTQFVIDMVALVSLLFRHPFEIVPAVRYVAAAFALILATVGVYQAIRVPPIKDVTIEIDNLPREFEGYQLLQLTDMHITKLFNEKWTRALVQKAMTLDVDLILVTGDVIDGTLQNRRADVEPLRGLHARDGVYAITGNHEYFFEQERWTAHLASLGLEPLLNRHTVIKRDNAELVIAGMPDTSASRRGAVGPDLEKTLAGAPENAPVILLDHQPRNARQNALKNIDLQLSGHTHGGLIIGFDRLFAKPNAGFVSGLYQVDGMQLYVNNGTALWPGMAVRLGRPSELTRITLQRKP</sequence>
<dbReference type="RefSeq" id="WP_008108773.1">
    <property type="nucleotide sequence ID" value="NZ_FOSD01000007.1"/>
</dbReference>
<feature type="transmembrane region" description="Helical" evidence="1">
    <location>
        <begin position="21"/>
        <end position="44"/>
    </location>
</feature>
<protein>
    <recommendedName>
        <fullName evidence="2">Calcineurin-like phosphoesterase domain-containing protein</fullName>
    </recommendedName>
</protein>
<reference evidence="3 4" key="1">
    <citation type="submission" date="2016-10" db="EMBL/GenBank/DDBJ databases">
        <authorList>
            <person name="Varghese N."/>
            <person name="Submissions S."/>
        </authorList>
    </citation>
    <scope>NUCLEOTIDE SEQUENCE [LARGE SCALE GENOMIC DNA]</scope>
    <source>
        <strain evidence="3 4">YR512</strain>
    </source>
</reference>
<dbReference type="EMBL" id="FOSD01000007">
    <property type="protein sequence ID" value="SFK47575.1"/>
    <property type="molecule type" value="Genomic_DNA"/>
</dbReference>
<dbReference type="PANTHER" id="PTHR31302">
    <property type="entry name" value="TRANSMEMBRANE PROTEIN WITH METALLOPHOSPHOESTERASE DOMAIN-RELATED"/>
    <property type="match status" value="1"/>
</dbReference>
<keyword evidence="1" id="KW-1133">Transmembrane helix</keyword>
<dbReference type="InterPro" id="IPR051158">
    <property type="entry name" value="Metallophosphoesterase_sf"/>
</dbReference>
<dbReference type="Gene3D" id="3.60.21.10">
    <property type="match status" value="1"/>
</dbReference>
<evidence type="ECO:0000256" key="1">
    <source>
        <dbReference type="SAM" id="Phobius"/>
    </source>
</evidence>
<keyword evidence="1" id="KW-0812">Transmembrane</keyword>
<feature type="transmembrane region" description="Helical" evidence="1">
    <location>
        <begin position="64"/>
        <end position="92"/>
    </location>
</feature>
<feature type="domain" description="Calcineurin-like phosphoesterase" evidence="2">
    <location>
        <begin position="146"/>
        <end position="311"/>
    </location>
</feature>